<evidence type="ECO:0000313" key="2">
    <source>
        <dbReference type="Proteomes" id="UP001274830"/>
    </source>
</evidence>
<evidence type="ECO:0000313" key="1">
    <source>
        <dbReference type="EMBL" id="KAK3674507.1"/>
    </source>
</evidence>
<name>A0AAE0WML3_9PEZI</name>
<dbReference type="InterPro" id="IPR029063">
    <property type="entry name" value="SAM-dependent_MTases_sf"/>
</dbReference>
<dbReference type="AlphaFoldDB" id="A0AAE0WML3"/>
<comment type="caution">
    <text evidence="1">The sequence shown here is derived from an EMBL/GenBank/DDBJ whole genome shotgun (WGS) entry which is preliminary data.</text>
</comment>
<keyword evidence="2" id="KW-1185">Reference proteome</keyword>
<protein>
    <recommendedName>
        <fullName evidence="3">Methyltransferase tdiE</fullName>
    </recommendedName>
</protein>
<gene>
    <name evidence="1" type="ORF">LTR78_005593</name>
</gene>
<organism evidence="1 2">
    <name type="scientific">Recurvomyces mirabilis</name>
    <dbReference type="NCBI Taxonomy" id="574656"/>
    <lineage>
        <taxon>Eukaryota</taxon>
        <taxon>Fungi</taxon>
        <taxon>Dikarya</taxon>
        <taxon>Ascomycota</taxon>
        <taxon>Pezizomycotina</taxon>
        <taxon>Dothideomycetes</taxon>
        <taxon>Dothideomycetidae</taxon>
        <taxon>Mycosphaerellales</taxon>
        <taxon>Teratosphaeriaceae</taxon>
        <taxon>Recurvomyces</taxon>
    </lineage>
</organism>
<sequence length="164" mass="18931">MHDWPGFFKQVWDNLEPDGWLETSEVQFPCRRADQEDQKPSPFVQWGENVLQGTRKAGIDAAANEKFSDQLRAQGFIQIDRVDVQWPIKPWAKGDKNKYLGKLLYRNTLDAVPAIATGVFTRCLGWSKDQVDTFCKEVIEDVDDKESHFYYPMVLHLAQKPLDA</sequence>
<dbReference type="Proteomes" id="UP001274830">
    <property type="component" value="Unassembled WGS sequence"/>
</dbReference>
<evidence type="ECO:0008006" key="3">
    <source>
        <dbReference type="Google" id="ProtNLM"/>
    </source>
</evidence>
<dbReference type="SUPFAM" id="SSF53335">
    <property type="entry name" value="S-adenosyl-L-methionine-dependent methyltransferases"/>
    <property type="match status" value="1"/>
</dbReference>
<dbReference type="EMBL" id="JAUTXT010000019">
    <property type="protein sequence ID" value="KAK3674507.1"/>
    <property type="molecule type" value="Genomic_DNA"/>
</dbReference>
<reference evidence="1" key="1">
    <citation type="submission" date="2023-07" db="EMBL/GenBank/DDBJ databases">
        <title>Black Yeasts Isolated from many extreme environments.</title>
        <authorList>
            <person name="Coleine C."/>
            <person name="Stajich J.E."/>
            <person name="Selbmann L."/>
        </authorList>
    </citation>
    <scope>NUCLEOTIDE SEQUENCE</scope>
    <source>
        <strain evidence="1">CCFEE 5485</strain>
    </source>
</reference>
<accession>A0AAE0WML3</accession>
<proteinExistence type="predicted"/>